<name>A0A9D4G0Q7_DREPO</name>
<evidence type="ECO:0000313" key="1">
    <source>
        <dbReference type="EMBL" id="KAH3806548.1"/>
    </source>
</evidence>
<reference evidence="1" key="2">
    <citation type="submission" date="2020-11" db="EMBL/GenBank/DDBJ databases">
        <authorList>
            <person name="McCartney M.A."/>
            <person name="Auch B."/>
            <person name="Kono T."/>
            <person name="Mallez S."/>
            <person name="Becker A."/>
            <person name="Gohl D.M."/>
            <person name="Silverstein K.A.T."/>
            <person name="Koren S."/>
            <person name="Bechman K.B."/>
            <person name="Herman A."/>
            <person name="Abrahante J.E."/>
            <person name="Garbe J."/>
        </authorList>
    </citation>
    <scope>NUCLEOTIDE SEQUENCE</scope>
    <source>
        <strain evidence="1">Duluth1</strain>
        <tissue evidence="1">Whole animal</tissue>
    </source>
</reference>
<dbReference type="Proteomes" id="UP000828390">
    <property type="component" value="Unassembled WGS sequence"/>
</dbReference>
<comment type="caution">
    <text evidence="1">The sequence shown here is derived from an EMBL/GenBank/DDBJ whole genome shotgun (WGS) entry which is preliminary data.</text>
</comment>
<organism evidence="1 2">
    <name type="scientific">Dreissena polymorpha</name>
    <name type="common">Zebra mussel</name>
    <name type="synonym">Mytilus polymorpha</name>
    <dbReference type="NCBI Taxonomy" id="45954"/>
    <lineage>
        <taxon>Eukaryota</taxon>
        <taxon>Metazoa</taxon>
        <taxon>Spiralia</taxon>
        <taxon>Lophotrochozoa</taxon>
        <taxon>Mollusca</taxon>
        <taxon>Bivalvia</taxon>
        <taxon>Autobranchia</taxon>
        <taxon>Heteroconchia</taxon>
        <taxon>Euheterodonta</taxon>
        <taxon>Imparidentia</taxon>
        <taxon>Neoheterodontei</taxon>
        <taxon>Myida</taxon>
        <taxon>Dreissenoidea</taxon>
        <taxon>Dreissenidae</taxon>
        <taxon>Dreissena</taxon>
    </lineage>
</organism>
<accession>A0A9D4G0Q7</accession>
<keyword evidence="2" id="KW-1185">Reference proteome</keyword>
<gene>
    <name evidence="1" type="ORF">DPMN_134871</name>
</gene>
<reference evidence="1" key="1">
    <citation type="journal article" date="2019" name="bioRxiv">
        <title>The Genome of the Zebra Mussel, Dreissena polymorpha: A Resource for Invasive Species Research.</title>
        <authorList>
            <person name="McCartney M.A."/>
            <person name="Auch B."/>
            <person name="Kono T."/>
            <person name="Mallez S."/>
            <person name="Zhang Y."/>
            <person name="Obille A."/>
            <person name="Becker A."/>
            <person name="Abrahante J.E."/>
            <person name="Garbe J."/>
            <person name="Badalamenti J.P."/>
            <person name="Herman A."/>
            <person name="Mangelson H."/>
            <person name="Liachko I."/>
            <person name="Sullivan S."/>
            <person name="Sone E.D."/>
            <person name="Koren S."/>
            <person name="Silverstein K.A.T."/>
            <person name="Beckman K.B."/>
            <person name="Gohl D.M."/>
        </authorList>
    </citation>
    <scope>NUCLEOTIDE SEQUENCE</scope>
    <source>
        <strain evidence="1">Duluth1</strain>
        <tissue evidence="1">Whole animal</tissue>
    </source>
</reference>
<dbReference type="EMBL" id="JAIWYP010000006">
    <property type="protein sequence ID" value="KAH3806548.1"/>
    <property type="molecule type" value="Genomic_DNA"/>
</dbReference>
<evidence type="ECO:0000313" key="2">
    <source>
        <dbReference type="Proteomes" id="UP000828390"/>
    </source>
</evidence>
<sequence length="196" mass="21065">MGDQFSSGTHLQTTSLPAAVAAPPQLLRPSVIALNSQASSTSSVTLNARTPQPNRSANMYQATSTAEVLHTPVKVLHTPVAGPTRRQTTPGFDFADTLFLDDNKALPLSPPETRSVTEVGVQTDNVRPSEVNPTMLINSIATILEAGFAKVAETTDRNSRAIRVVERAITRMTSNIDRIERVVGRIAADSRPRGRP</sequence>
<dbReference type="AlphaFoldDB" id="A0A9D4G0Q7"/>
<proteinExistence type="predicted"/>
<protein>
    <submittedName>
        <fullName evidence="1">Uncharacterized protein</fullName>
    </submittedName>
</protein>